<dbReference type="AlphaFoldDB" id="A0A402BI98"/>
<dbReference type="Proteomes" id="UP000287171">
    <property type="component" value="Unassembled WGS sequence"/>
</dbReference>
<proteinExistence type="predicted"/>
<evidence type="ECO:0000313" key="2">
    <source>
        <dbReference type="Proteomes" id="UP000287171"/>
    </source>
</evidence>
<keyword evidence="2" id="KW-1185">Reference proteome</keyword>
<name>A0A402BI98_9CHLR</name>
<protein>
    <submittedName>
        <fullName evidence="1">Uncharacterized protein</fullName>
    </submittedName>
</protein>
<reference evidence="2" key="1">
    <citation type="submission" date="2018-12" db="EMBL/GenBank/DDBJ databases">
        <title>Tengunoibacter tsumagoiensis gen. nov., sp. nov., Dictyobacter kobayashii sp. nov., D. alpinus sp. nov., and D. joshuensis sp. nov. and description of Dictyobacteraceae fam. nov. within the order Ktedonobacterales isolated from Tengu-no-mugimeshi.</title>
        <authorList>
            <person name="Wang C.M."/>
            <person name="Zheng Y."/>
            <person name="Sakai Y."/>
            <person name="Toyoda A."/>
            <person name="Minakuchi Y."/>
            <person name="Abe K."/>
            <person name="Yokota A."/>
            <person name="Yabe S."/>
        </authorList>
    </citation>
    <scope>NUCLEOTIDE SEQUENCE [LARGE SCALE GENOMIC DNA]</scope>
    <source>
        <strain evidence="2">Uno16</strain>
    </source>
</reference>
<evidence type="ECO:0000313" key="1">
    <source>
        <dbReference type="EMBL" id="GCE31124.1"/>
    </source>
</evidence>
<comment type="caution">
    <text evidence="1">The sequence shown here is derived from an EMBL/GenBank/DDBJ whole genome shotgun (WGS) entry which is preliminary data.</text>
</comment>
<sequence length="64" mass="7622">MVKEWGGFIYKLPVHASRARPESHYNFGWCDRESALTHRHFFGRQMYQSREEENGKTTTETDNT</sequence>
<gene>
    <name evidence="1" type="ORF">KDA_66080</name>
</gene>
<organism evidence="1 2">
    <name type="scientific">Dictyobacter alpinus</name>
    <dbReference type="NCBI Taxonomy" id="2014873"/>
    <lineage>
        <taxon>Bacteria</taxon>
        <taxon>Bacillati</taxon>
        <taxon>Chloroflexota</taxon>
        <taxon>Ktedonobacteria</taxon>
        <taxon>Ktedonobacterales</taxon>
        <taxon>Dictyobacteraceae</taxon>
        <taxon>Dictyobacter</taxon>
    </lineage>
</organism>
<accession>A0A402BI98</accession>
<dbReference type="EMBL" id="BIFT01000002">
    <property type="protein sequence ID" value="GCE31124.1"/>
    <property type="molecule type" value="Genomic_DNA"/>
</dbReference>